<dbReference type="Pfam" id="PF01875">
    <property type="entry name" value="Memo"/>
    <property type="match status" value="1"/>
</dbReference>
<reference evidence="2" key="1">
    <citation type="submission" date="2022-04" db="EMBL/GenBank/DDBJ databases">
        <authorList>
            <person name="Xu L."/>
            <person name="Lv Z."/>
        </authorList>
    </citation>
    <scope>NUCLEOTIDE SEQUENCE</scope>
    <source>
        <strain evidence="2">LV_2022a</strain>
    </source>
</reference>
<evidence type="ECO:0008006" key="4">
    <source>
        <dbReference type="Google" id="ProtNLM"/>
    </source>
</evidence>
<dbReference type="PANTHER" id="PTHR11060:SF0">
    <property type="entry name" value="PROTEIN MEMO1"/>
    <property type="match status" value="1"/>
</dbReference>
<dbReference type="InterPro" id="IPR002737">
    <property type="entry name" value="MEMO1_fam"/>
</dbReference>
<comment type="caution">
    <text evidence="2">The sequence shown here is derived from an EMBL/GenBank/DDBJ whole genome shotgun (WGS) entry which is preliminary data.</text>
</comment>
<name>A0AAE1ZE72_SCHME</name>
<dbReference type="PANTHER" id="PTHR11060">
    <property type="entry name" value="PROTEIN MEMO1"/>
    <property type="match status" value="1"/>
</dbReference>
<evidence type="ECO:0000313" key="3">
    <source>
        <dbReference type="Proteomes" id="UP001292079"/>
    </source>
</evidence>
<dbReference type="AlphaFoldDB" id="A0AAE1ZE72"/>
<dbReference type="CDD" id="cd07361">
    <property type="entry name" value="MEMO_like"/>
    <property type="match status" value="1"/>
</dbReference>
<protein>
    <recommendedName>
        <fullName evidence="4">Protein MEMO1</fullName>
    </recommendedName>
</protein>
<proteinExistence type="inferred from homology"/>
<dbReference type="Gene3D" id="3.40.830.10">
    <property type="entry name" value="LigB-like"/>
    <property type="match status" value="1"/>
</dbReference>
<gene>
    <name evidence="2" type="ORF">MN116_003698</name>
</gene>
<evidence type="ECO:0000313" key="2">
    <source>
        <dbReference type="EMBL" id="KAK4472445.1"/>
    </source>
</evidence>
<accession>A0AAE1ZE72</accession>
<reference evidence="2" key="2">
    <citation type="journal article" date="2023" name="Infect Dis Poverty">
        <title>Chromosome-scale genome of the human blood fluke Schistosoma mekongi and its implications for public health.</title>
        <authorList>
            <person name="Zhou M."/>
            <person name="Xu L."/>
            <person name="Xu D."/>
            <person name="Chen W."/>
            <person name="Khan J."/>
            <person name="Hu Y."/>
            <person name="Huang H."/>
            <person name="Wei H."/>
            <person name="Zhang Y."/>
            <person name="Chusongsang P."/>
            <person name="Tanasarnprasert K."/>
            <person name="Hu X."/>
            <person name="Limpanont Y."/>
            <person name="Lv Z."/>
        </authorList>
    </citation>
    <scope>NUCLEOTIDE SEQUENCE</scope>
    <source>
        <strain evidence="2">LV_2022a</strain>
    </source>
</reference>
<evidence type="ECO:0000256" key="1">
    <source>
        <dbReference type="ARBA" id="ARBA00006315"/>
    </source>
</evidence>
<keyword evidence="3" id="KW-1185">Reference proteome</keyword>
<dbReference type="NCBIfam" id="TIGR04336">
    <property type="entry name" value="AmmeMemoSam_B"/>
    <property type="match status" value="1"/>
</dbReference>
<sequence length="198" mass="23224">MRLLFVTCKLTQMKLSYFKVLTKNQDEAEHSVEMQLPYIAHIMKGKKDQYSIVPIVVGYLSIERQELFGKLLSDYLLDGKNLFVISSDFCHWGKRFRYQYYDKSDGTIWQSIEKLDHLGLSAIQSLEPKSFIQYLRNYRNTICGRRSIGLLLFMIDSIRQKQLFNLELKVLYYTQSNRCQSVEDSSVSYTACAFVKCD</sequence>
<organism evidence="2 3">
    <name type="scientific">Schistosoma mekongi</name>
    <name type="common">Parasitic worm</name>
    <dbReference type="NCBI Taxonomy" id="38744"/>
    <lineage>
        <taxon>Eukaryota</taxon>
        <taxon>Metazoa</taxon>
        <taxon>Spiralia</taxon>
        <taxon>Lophotrochozoa</taxon>
        <taxon>Platyhelminthes</taxon>
        <taxon>Trematoda</taxon>
        <taxon>Digenea</taxon>
        <taxon>Strigeidida</taxon>
        <taxon>Schistosomatoidea</taxon>
        <taxon>Schistosomatidae</taxon>
        <taxon>Schistosoma</taxon>
    </lineage>
</organism>
<dbReference type="EMBL" id="JALJAT010000002">
    <property type="protein sequence ID" value="KAK4472445.1"/>
    <property type="molecule type" value="Genomic_DNA"/>
</dbReference>
<dbReference type="Proteomes" id="UP001292079">
    <property type="component" value="Unassembled WGS sequence"/>
</dbReference>
<comment type="similarity">
    <text evidence="1">Belongs to the MEMO1 family.</text>
</comment>